<dbReference type="Proteomes" id="UP000238523">
    <property type="component" value="Plasmid pRLN3"/>
</dbReference>
<dbReference type="AlphaFoldDB" id="A0A2K9ZG87"/>
<gene>
    <name evidence="1" type="ORF">CUJ84_pRLN3000128</name>
</gene>
<dbReference type="EMBL" id="CP025015">
    <property type="protein sequence ID" value="AUW47266.1"/>
    <property type="molecule type" value="Genomic_DNA"/>
</dbReference>
<evidence type="ECO:0000313" key="1">
    <source>
        <dbReference type="EMBL" id="AUW47266.1"/>
    </source>
</evidence>
<sequence>MLSIRAEPLGYGPVTFGCFEGSYIDMLVTNADRQMARGRSSWGIHRPKKDIIESGF</sequence>
<keyword evidence="1" id="KW-0614">Plasmid</keyword>
<accession>A0A2K9ZG87</accession>
<geneLocation type="plasmid" evidence="2">
    <name>prln3</name>
</geneLocation>
<dbReference type="PROSITE" id="PS51257">
    <property type="entry name" value="PROKAR_LIPOPROTEIN"/>
    <property type="match status" value="1"/>
</dbReference>
<name>A0A2K9ZG87_RHILE</name>
<proteinExistence type="predicted"/>
<evidence type="ECO:0000313" key="2">
    <source>
        <dbReference type="Proteomes" id="UP000238523"/>
    </source>
</evidence>
<reference evidence="1 2" key="1">
    <citation type="submission" date="2017-11" db="EMBL/GenBank/DDBJ databases">
        <title>Complete genome of Rhizobium leguminosarum Norway, an ineffective micro-symbiont.</title>
        <authorList>
            <person name="Hoffrichter A."/>
            <person name="Liang J."/>
            <person name="Brachmann A."/>
            <person name="Marin M."/>
        </authorList>
    </citation>
    <scope>NUCLEOTIDE SEQUENCE [LARGE SCALE GENOMIC DNA]</scope>
    <source>
        <strain evidence="1 2">Norway</strain>
        <plasmid evidence="2">Plasmid prln3</plasmid>
    </source>
</reference>
<organism evidence="1 2">
    <name type="scientific">Rhizobium leguminosarum</name>
    <dbReference type="NCBI Taxonomy" id="384"/>
    <lineage>
        <taxon>Bacteria</taxon>
        <taxon>Pseudomonadati</taxon>
        <taxon>Pseudomonadota</taxon>
        <taxon>Alphaproteobacteria</taxon>
        <taxon>Hyphomicrobiales</taxon>
        <taxon>Rhizobiaceae</taxon>
        <taxon>Rhizobium/Agrobacterium group</taxon>
        <taxon>Rhizobium</taxon>
    </lineage>
</organism>
<protein>
    <submittedName>
        <fullName evidence="1">Uncharacterized protein</fullName>
    </submittedName>
</protein>